<accession>A0A3P6EXA2</accession>
<dbReference type="GO" id="GO:0004523">
    <property type="term" value="F:RNA-DNA hybrid ribonuclease activity"/>
    <property type="evidence" value="ECO:0007669"/>
    <property type="project" value="InterPro"/>
</dbReference>
<dbReference type="PANTHER" id="PTHR34146:SF3">
    <property type="entry name" value="POLYNUCLEOTIDYL TRANSFERASE, RIBONUCLEASE H-LIKE SUPERFAMILY PROTEIN"/>
    <property type="match status" value="1"/>
</dbReference>
<organism evidence="2">
    <name type="scientific">Brassica oleracea</name>
    <name type="common">Wild cabbage</name>
    <dbReference type="NCBI Taxonomy" id="3712"/>
    <lineage>
        <taxon>Eukaryota</taxon>
        <taxon>Viridiplantae</taxon>
        <taxon>Streptophyta</taxon>
        <taxon>Embryophyta</taxon>
        <taxon>Tracheophyta</taxon>
        <taxon>Spermatophyta</taxon>
        <taxon>Magnoliopsida</taxon>
        <taxon>eudicotyledons</taxon>
        <taxon>Gunneridae</taxon>
        <taxon>Pentapetalae</taxon>
        <taxon>rosids</taxon>
        <taxon>malvids</taxon>
        <taxon>Brassicales</taxon>
        <taxon>Brassicaceae</taxon>
        <taxon>Brassiceae</taxon>
        <taxon>Brassica</taxon>
    </lineage>
</organism>
<dbReference type="EMBL" id="LR031876">
    <property type="protein sequence ID" value="VDD38065.1"/>
    <property type="molecule type" value="Genomic_DNA"/>
</dbReference>
<name>A0A3P6EXA2_BRAOL</name>
<dbReference type="AlphaFoldDB" id="A0A3P6EXA2"/>
<gene>
    <name evidence="2" type="ORF">BOLC7T43625H</name>
</gene>
<evidence type="ECO:0000259" key="1">
    <source>
        <dbReference type="Pfam" id="PF13456"/>
    </source>
</evidence>
<dbReference type="GO" id="GO:0003676">
    <property type="term" value="F:nucleic acid binding"/>
    <property type="evidence" value="ECO:0007669"/>
    <property type="project" value="InterPro"/>
</dbReference>
<evidence type="ECO:0000313" key="2">
    <source>
        <dbReference type="EMBL" id="VDD38065.1"/>
    </source>
</evidence>
<dbReference type="Pfam" id="PF13456">
    <property type="entry name" value="RVT_3"/>
    <property type="match status" value="1"/>
</dbReference>
<dbReference type="PANTHER" id="PTHR34146">
    <property type="entry name" value="POLYNUCLEOTIDYL TRANSFERASE, RIBONUCLEASE H-LIKE SUPERFAMILY PROTEIN-RELATED"/>
    <property type="match status" value="1"/>
</dbReference>
<sequence length="194" mass="22159">MEVIQSATSEAESWRLAQINPEVTEENTNTPLPELLYRPPQRPFCRFDASWKRDDTRHDGRLVIENEDGTTTFGSFASNRSLSPLHAEFGTLLWAMKSSLILGHESMAFESDCLQLVRLIEEEEEWPSLMAEFDEFLTLRSKFLLCSISFVSHLKNVRADRLAKGARSQGFCFSHVNSEVPAWLVLDTTWLESS</sequence>
<dbReference type="InterPro" id="IPR044730">
    <property type="entry name" value="RNase_H-like_dom_plant"/>
</dbReference>
<dbReference type="InterPro" id="IPR002156">
    <property type="entry name" value="RNaseH_domain"/>
</dbReference>
<dbReference type="CDD" id="cd06222">
    <property type="entry name" value="RNase_H_like"/>
    <property type="match status" value="1"/>
</dbReference>
<dbReference type="InterPro" id="IPR012337">
    <property type="entry name" value="RNaseH-like_sf"/>
</dbReference>
<dbReference type="Gene3D" id="3.30.420.10">
    <property type="entry name" value="Ribonuclease H-like superfamily/Ribonuclease H"/>
    <property type="match status" value="1"/>
</dbReference>
<reference evidence="2" key="1">
    <citation type="submission" date="2018-11" db="EMBL/GenBank/DDBJ databases">
        <authorList>
            <consortium name="Genoscope - CEA"/>
            <person name="William W."/>
        </authorList>
    </citation>
    <scope>NUCLEOTIDE SEQUENCE</scope>
</reference>
<feature type="domain" description="RNase H type-1" evidence="1">
    <location>
        <begin position="47"/>
        <end position="165"/>
    </location>
</feature>
<dbReference type="InterPro" id="IPR036397">
    <property type="entry name" value="RNaseH_sf"/>
</dbReference>
<dbReference type="SUPFAM" id="SSF53098">
    <property type="entry name" value="Ribonuclease H-like"/>
    <property type="match status" value="1"/>
</dbReference>
<proteinExistence type="predicted"/>
<protein>
    <recommendedName>
        <fullName evidence="1">RNase H type-1 domain-containing protein</fullName>
    </recommendedName>
</protein>